<evidence type="ECO:0000313" key="4">
    <source>
        <dbReference type="Proteomes" id="UP000000709"/>
    </source>
</evidence>
<evidence type="ECO:0000256" key="2">
    <source>
        <dbReference type="ARBA" id="ARBA00022737"/>
    </source>
</evidence>
<dbReference type="OrthoDB" id="1517790at2759"/>
<dbReference type="PROSITE" id="PS51450">
    <property type="entry name" value="LRR"/>
    <property type="match status" value="1"/>
</dbReference>
<dbReference type="PANTHER" id="PTHR48051">
    <property type="match status" value="1"/>
</dbReference>
<protein>
    <submittedName>
        <fullName evidence="3">Uncharacterized protein</fullName>
    </submittedName>
</protein>
<dbReference type="GO" id="GO:0005737">
    <property type="term" value="C:cytoplasm"/>
    <property type="evidence" value="ECO:0007669"/>
    <property type="project" value="TreeGrafter"/>
</dbReference>
<dbReference type="EMBL" id="GL996502">
    <property type="protein sequence ID" value="EGW32263.1"/>
    <property type="molecule type" value="Genomic_DNA"/>
</dbReference>
<organism evidence="4">
    <name type="scientific">Spathaspora passalidarum (strain NRRL Y-27907 / 11-Y1)</name>
    <dbReference type="NCBI Taxonomy" id="619300"/>
    <lineage>
        <taxon>Eukaryota</taxon>
        <taxon>Fungi</taxon>
        <taxon>Dikarya</taxon>
        <taxon>Ascomycota</taxon>
        <taxon>Saccharomycotina</taxon>
        <taxon>Pichiomycetes</taxon>
        <taxon>Debaryomycetaceae</taxon>
        <taxon>Spathaspora</taxon>
    </lineage>
</organism>
<evidence type="ECO:0000313" key="3">
    <source>
        <dbReference type="EMBL" id="EGW32263.1"/>
    </source>
</evidence>
<dbReference type="InParanoid" id="G3APU2"/>
<dbReference type="InterPro" id="IPR050216">
    <property type="entry name" value="LRR_domain-containing"/>
</dbReference>
<dbReference type="Pfam" id="PF13855">
    <property type="entry name" value="LRR_8"/>
    <property type="match status" value="1"/>
</dbReference>
<dbReference type="SMART" id="SM00369">
    <property type="entry name" value="LRR_TYP"/>
    <property type="match status" value="3"/>
</dbReference>
<dbReference type="SUPFAM" id="SSF52058">
    <property type="entry name" value="L domain-like"/>
    <property type="match status" value="1"/>
</dbReference>
<dbReference type="STRING" id="619300.G3APU2"/>
<dbReference type="InterPro" id="IPR032675">
    <property type="entry name" value="LRR_dom_sf"/>
</dbReference>
<keyword evidence="2" id="KW-0677">Repeat</keyword>
<name>G3APU2_SPAPN</name>
<dbReference type="Proteomes" id="UP000000709">
    <property type="component" value="Unassembled WGS sequence"/>
</dbReference>
<proteinExistence type="predicted"/>
<dbReference type="GeneID" id="18873852"/>
<dbReference type="InterPro" id="IPR001611">
    <property type="entry name" value="Leu-rich_rpt"/>
</dbReference>
<sequence>MEKNNPLLPFAFTSSVINDINPLNTTPRARTVIDENASSRYHTRTTHLVTPESDRRVPLGDRIVPSLKRKLTSFNERDDIKRADIELPTEIDDHEELPPSSPPVEIPLMSEFDFSTTTHAVPESPKHIHNLPSEPDVILPHRNISSDADFGIDRFNRFKVSFNDLPSSNADDEYKDTGFNKARSVILEAFESIETVINLQSMNLHDLPNEIKDLNNLVIFDTASPSYELYLSHNKLTTLPPSLFKFTKLNVLVLRHNKISRIPPLIEKLTNLTDLTLSTNKISWLPYQLLHLPKLQTFSAGPNPLMRIPEDDAIECNYTLSTHECHHRTSINYLSPHKSKVPSLKSLCLDKIANYDITYKETRIWKQQTPKVFHTLMAKAIAQGKQRDTCNQCSLIVVEPVAEVFEWWDILENRNIPIRKQFCCQGCVDRYLNSLD</sequence>
<accession>G3APU2</accession>
<evidence type="ECO:0000256" key="1">
    <source>
        <dbReference type="ARBA" id="ARBA00022614"/>
    </source>
</evidence>
<dbReference type="PANTHER" id="PTHR48051:SF1">
    <property type="entry name" value="RAS SUPPRESSOR PROTEIN 1"/>
    <property type="match status" value="1"/>
</dbReference>
<dbReference type="HOGENOM" id="CLU_030658_0_0_1"/>
<dbReference type="Gene3D" id="3.80.10.10">
    <property type="entry name" value="Ribonuclease Inhibitor"/>
    <property type="match status" value="1"/>
</dbReference>
<keyword evidence="4" id="KW-1185">Reference proteome</keyword>
<gene>
    <name evidence="3" type="ORF">SPAPADRAFT_61345</name>
</gene>
<dbReference type="OMA" id="YDVSYQE"/>
<keyword evidence="1" id="KW-0433">Leucine-rich repeat</keyword>
<dbReference type="eggNOG" id="KOG0619">
    <property type="taxonomic scope" value="Eukaryota"/>
</dbReference>
<reference evidence="3 4" key="1">
    <citation type="journal article" date="2011" name="Proc. Natl. Acad. Sci. U.S.A.">
        <title>Comparative genomics of xylose-fermenting fungi for enhanced biofuel production.</title>
        <authorList>
            <person name="Wohlbach D.J."/>
            <person name="Kuo A."/>
            <person name="Sato T.K."/>
            <person name="Potts K.M."/>
            <person name="Salamov A.A."/>
            <person name="LaButti K.M."/>
            <person name="Sun H."/>
            <person name="Clum A."/>
            <person name="Pangilinan J.L."/>
            <person name="Lindquist E.A."/>
            <person name="Lucas S."/>
            <person name="Lapidus A."/>
            <person name="Jin M."/>
            <person name="Gunawan C."/>
            <person name="Balan V."/>
            <person name="Dale B.E."/>
            <person name="Jeffries T.W."/>
            <person name="Zinkel R."/>
            <person name="Barry K.W."/>
            <person name="Grigoriev I.V."/>
            <person name="Gasch A.P."/>
        </authorList>
    </citation>
    <scope>NUCLEOTIDE SEQUENCE [LARGE SCALE GENOMIC DNA]</scope>
    <source>
        <strain evidence="4">NRRL Y-27907 / 11-Y1</strain>
    </source>
</reference>
<dbReference type="KEGG" id="spaa:SPAPADRAFT_61345"/>
<dbReference type="RefSeq" id="XP_007375539.1">
    <property type="nucleotide sequence ID" value="XM_007375477.1"/>
</dbReference>
<dbReference type="InterPro" id="IPR003591">
    <property type="entry name" value="Leu-rich_rpt_typical-subtyp"/>
</dbReference>
<dbReference type="AlphaFoldDB" id="G3APU2"/>